<reference evidence="10" key="1">
    <citation type="submission" date="2025-08" db="UniProtKB">
        <authorList>
            <consortium name="Ensembl"/>
        </authorList>
    </citation>
    <scope>IDENTIFICATION</scope>
</reference>
<dbReference type="GO" id="GO:0000981">
    <property type="term" value="F:DNA-binding transcription factor activity, RNA polymerase II-specific"/>
    <property type="evidence" value="ECO:0007669"/>
    <property type="project" value="TreeGrafter"/>
</dbReference>
<dbReference type="SUPFAM" id="SSF47459">
    <property type="entry name" value="HLH, helix-loop-helix DNA-binding domain"/>
    <property type="match status" value="1"/>
</dbReference>
<dbReference type="GeneTree" id="ENSGT00530000063712"/>
<evidence type="ECO:0000256" key="4">
    <source>
        <dbReference type="ARBA" id="ARBA00023015"/>
    </source>
</evidence>
<dbReference type="AlphaFoldDB" id="A0A3B3Q6E8"/>
<dbReference type="Proteomes" id="UP000261540">
    <property type="component" value="Unplaced"/>
</dbReference>
<dbReference type="GO" id="GO:0001707">
    <property type="term" value="P:mesoderm formation"/>
    <property type="evidence" value="ECO:0007669"/>
    <property type="project" value="TreeGrafter"/>
</dbReference>
<dbReference type="CDD" id="cd18938">
    <property type="entry name" value="bHLH_TS_Mesp"/>
    <property type="match status" value="1"/>
</dbReference>
<dbReference type="Ensembl" id="ENSPKIT00000026143.1">
    <property type="protein sequence ID" value="ENSPKIP00000002202.1"/>
    <property type="gene ID" value="ENSPKIG00000020187.1"/>
</dbReference>
<dbReference type="GO" id="GO:0007219">
    <property type="term" value="P:Notch signaling pathway"/>
    <property type="evidence" value="ECO:0007669"/>
    <property type="project" value="UniProtKB-KW"/>
</dbReference>
<keyword evidence="6" id="KW-0804">Transcription</keyword>
<evidence type="ECO:0000256" key="6">
    <source>
        <dbReference type="ARBA" id="ARBA00023163"/>
    </source>
</evidence>
<evidence type="ECO:0000256" key="7">
    <source>
        <dbReference type="ARBA" id="ARBA00023242"/>
    </source>
</evidence>
<evidence type="ECO:0000256" key="2">
    <source>
        <dbReference type="ARBA" id="ARBA00022473"/>
    </source>
</evidence>
<dbReference type="GO" id="GO:0046983">
    <property type="term" value="F:protein dimerization activity"/>
    <property type="evidence" value="ECO:0007669"/>
    <property type="project" value="InterPro"/>
</dbReference>
<keyword evidence="4" id="KW-0805">Transcription regulation</keyword>
<dbReference type="InterPro" id="IPR036638">
    <property type="entry name" value="HLH_DNA-bd_sf"/>
</dbReference>
<dbReference type="InterPro" id="IPR011598">
    <property type="entry name" value="bHLH_dom"/>
</dbReference>
<sequence>MDSPSQIGYSTQDQWFWPSSDSEFYSTTSPEAVSPDCCLEVSFTGSPTGYQLACSPEPTTPKFPAPSRLSGPARRKAGRTRCRNPSKQRQSASEKEKLRMRDLTKALHHLRTYLPPSEAPAGQTLTKIETLRLAIRYINHLSAQLGHTEENLHSRQKDLAALECRHAPDLMMLCQSSSLGGHWGHSEEDHVGQYHSPVLASPAAEMEPDQLSGSLELTVQEDIFNSSLESLLESPEYRHSTQDYQVNISNHLCIKTHYWGILAYYGWGEGHCTYIFKLNFKN</sequence>
<organism evidence="10 11">
    <name type="scientific">Paramormyrops kingsleyae</name>
    <dbReference type="NCBI Taxonomy" id="1676925"/>
    <lineage>
        <taxon>Eukaryota</taxon>
        <taxon>Metazoa</taxon>
        <taxon>Chordata</taxon>
        <taxon>Craniata</taxon>
        <taxon>Vertebrata</taxon>
        <taxon>Euteleostomi</taxon>
        <taxon>Actinopterygii</taxon>
        <taxon>Neopterygii</taxon>
        <taxon>Teleostei</taxon>
        <taxon>Osteoglossocephala</taxon>
        <taxon>Osteoglossomorpha</taxon>
        <taxon>Osteoglossiformes</taxon>
        <taxon>Mormyridae</taxon>
        <taxon>Paramormyrops</taxon>
    </lineage>
</organism>
<dbReference type="PROSITE" id="PS50888">
    <property type="entry name" value="BHLH"/>
    <property type="match status" value="1"/>
</dbReference>
<feature type="domain" description="BHLH" evidence="9">
    <location>
        <begin position="87"/>
        <end position="141"/>
    </location>
</feature>
<keyword evidence="2" id="KW-0217">Developmental protein</keyword>
<dbReference type="Pfam" id="PF00010">
    <property type="entry name" value="HLH"/>
    <property type="match status" value="1"/>
</dbReference>
<keyword evidence="11" id="KW-1185">Reference proteome</keyword>
<dbReference type="STRING" id="1676925.ENSPKIP00000002202"/>
<comment type="subcellular location">
    <subcellularLocation>
        <location evidence="1">Nucleus</location>
    </subcellularLocation>
</comment>
<reference evidence="10" key="2">
    <citation type="submission" date="2025-09" db="UniProtKB">
        <authorList>
            <consortium name="Ensembl"/>
        </authorList>
    </citation>
    <scope>IDENTIFICATION</scope>
</reference>
<evidence type="ECO:0000256" key="1">
    <source>
        <dbReference type="ARBA" id="ARBA00004123"/>
    </source>
</evidence>
<protein>
    <submittedName>
        <fullName evidence="10">Mesoderm posterior bb</fullName>
    </submittedName>
</protein>
<dbReference type="PANTHER" id="PTHR20937:SF18">
    <property type="entry name" value="BHLH TRANSCRIPTION FACTOR MESP-B-RELATED"/>
    <property type="match status" value="1"/>
</dbReference>
<dbReference type="PANTHER" id="PTHR20937">
    <property type="entry name" value="IP14615P"/>
    <property type="match status" value="1"/>
</dbReference>
<evidence type="ECO:0000259" key="9">
    <source>
        <dbReference type="PROSITE" id="PS50888"/>
    </source>
</evidence>
<evidence type="ECO:0000256" key="3">
    <source>
        <dbReference type="ARBA" id="ARBA00022976"/>
    </source>
</evidence>
<proteinExistence type="predicted"/>
<dbReference type="GO" id="GO:0000978">
    <property type="term" value="F:RNA polymerase II cis-regulatory region sequence-specific DNA binding"/>
    <property type="evidence" value="ECO:0007669"/>
    <property type="project" value="TreeGrafter"/>
</dbReference>
<evidence type="ECO:0000313" key="10">
    <source>
        <dbReference type="Ensembl" id="ENSPKIP00000002202.1"/>
    </source>
</evidence>
<feature type="region of interest" description="Disordered" evidence="8">
    <location>
        <begin position="50"/>
        <end position="98"/>
    </location>
</feature>
<name>A0A3B3Q6E8_9TELE</name>
<dbReference type="GO" id="GO:0005634">
    <property type="term" value="C:nucleus"/>
    <property type="evidence" value="ECO:0007669"/>
    <property type="project" value="UniProtKB-SubCell"/>
</dbReference>
<dbReference type="SMART" id="SM00353">
    <property type="entry name" value="HLH"/>
    <property type="match status" value="1"/>
</dbReference>
<accession>A0A3B3Q6E8</accession>
<evidence type="ECO:0000256" key="5">
    <source>
        <dbReference type="ARBA" id="ARBA00023125"/>
    </source>
</evidence>
<keyword evidence="3" id="KW-0914">Notch signaling pathway</keyword>
<dbReference type="GO" id="GO:0003007">
    <property type="term" value="P:heart morphogenesis"/>
    <property type="evidence" value="ECO:0007669"/>
    <property type="project" value="TreeGrafter"/>
</dbReference>
<evidence type="ECO:0000256" key="8">
    <source>
        <dbReference type="SAM" id="MobiDB-lite"/>
    </source>
</evidence>
<dbReference type="GO" id="GO:0032525">
    <property type="term" value="P:somite rostral/caudal axis specification"/>
    <property type="evidence" value="ECO:0007669"/>
    <property type="project" value="TreeGrafter"/>
</dbReference>
<dbReference type="Gene3D" id="4.10.280.10">
    <property type="entry name" value="Helix-loop-helix DNA-binding domain"/>
    <property type="match status" value="1"/>
</dbReference>
<dbReference type="InterPro" id="IPR040259">
    <property type="entry name" value="Mesogenin/MesP"/>
</dbReference>
<feature type="compositionally biased region" description="Basic residues" evidence="8">
    <location>
        <begin position="73"/>
        <end position="86"/>
    </location>
</feature>
<keyword evidence="7" id="KW-0539">Nucleus</keyword>
<dbReference type="FunFam" id="4.10.280.10:FF:000047">
    <property type="entry name" value="mesoderm posterior protein 1"/>
    <property type="match status" value="1"/>
</dbReference>
<keyword evidence="5" id="KW-0238">DNA-binding</keyword>
<evidence type="ECO:0000313" key="11">
    <source>
        <dbReference type="Proteomes" id="UP000261540"/>
    </source>
</evidence>